<evidence type="ECO:0000313" key="3">
    <source>
        <dbReference type="EMBL" id="BCR88457.1"/>
    </source>
</evidence>
<evidence type="ECO:0000256" key="1">
    <source>
        <dbReference type="ARBA" id="ARBA00022801"/>
    </source>
</evidence>
<dbReference type="KEGG" id="ache:ACHE_41021A"/>
<reference evidence="3" key="1">
    <citation type="submission" date="2021-01" db="EMBL/GenBank/DDBJ databases">
        <authorList>
            <consortium name="Aspergillus chevalieri M1 genome sequencing consortium"/>
            <person name="Kazuki M."/>
            <person name="Futagami T."/>
        </authorList>
    </citation>
    <scope>NUCLEOTIDE SEQUENCE</scope>
    <source>
        <strain evidence="3">M1</strain>
    </source>
</reference>
<dbReference type="Proteomes" id="UP000637239">
    <property type="component" value="Chromosome 4"/>
</dbReference>
<protein>
    <recommendedName>
        <fullName evidence="2">Nudix hydrolase domain-containing protein</fullName>
    </recommendedName>
</protein>
<evidence type="ECO:0000259" key="2">
    <source>
        <dbReference type="PROSITE" id="PS51462"/>
    </source>
</evidence>
<dbReference type="AlphaFoldDB" id="A0A7R7ZPL1"/>
<reference evidence="3" key="2">
    <citation type="submission" date="2021-02" db="EMBL/GenBank/DDBJ databases">
        <title>Aspergillus chevalieri M1 genome sequence.</title>
        <authorList>
            <person name="Kadooka C."/>
            <person name="Mori K."/>
            <person name="Futagami T."/>
        </authorList>
    </citation>
    <scope>NUCLEOTIDE SEQUENCE</scope>
    <source>
        <strain evidence="3">M1</strain>
    </source>
</reference>
<sequence>MDPPTAAQQSLRAYDIAPALESYEIPVDTYISQNSSDQLVGVLGTAVIIHQDRVLLIQRVADDDYPDLWEVPGGVADDGETIIECVVRELREETSLRASAISTMLGEFEWEDSIPVSSSHPRRGKWKIFTFLVVVDGLNEDHLDITLDSREHKAFLWVTDKEVGSDLCGDVTLDWISLNQKEAILTAFKKVSTAV</sequence>
<dbReference type="RefSeq" id="XP_043136979.1">
    <property type="nucleotide sequence ID" value="XM_043279284.1"/>
</dbReference>
<dbReference type="EMBL" id="AP024419">
    <property type="protein sequence ID" value="BCR88457.1"/>
    <property type="molecule type" value="Genomic_DNA"/>
</dbReference>
<feature type="domain" description="Nudix hydrolase" evidence="2">
    <location>
        <begin position="35"/>
        <end position="182"/>
    </location>
</feature>
<dbReference type="SUPFAM" id="SSF55811">
    <property type="entry name" value="Nudix"/>
    <property type="match status" value="1"/>
</dbReference>
<accession>A0A7R7ZPL1</accession>
<dbReference type="GO" id="GO:0016787">
    <property type="term" value="F:hydrolase activity"/>
    <property type="evidence" value="ECO:0007669"/>
    <property type="project" value="UniProtKB-KW"/>
</dbReference>
<keyword evidence="4" id="KW-1185">Reference proteome</keyword>
<dbReference type="PROSITE" id="PS51462">
    <property type="entry name" value="NUDIX"/>
    <property type="match status" value="1"/>
</dbReference>
<dbReference type="PANTHER" id="PTHR43736:SF1">
    <property type="entry name" value="DIHYDRONEOPTERIN TRIPHOSPHATE DIPHOSPHATASE"/>
    <property type="match status" value="1"/>
</dbReference>
<dbReference type="InterPro" id="IPR000086">
    <property type="entry name" value="NUDIX_hydrolase_dom"/>
</dbReference>
<dbReference type="CDD" id="cd02883">
    <property type="entry name" value="NUDIX_Hydrolase"/>
    <property type="match status" value="1"/>
</dbReference>
<dbReference type="GeneID" id="66982815"/>
<dbReference type="Pfam" id="PF00293">
    <property type="entry name" value="NUDIX"/>
    <property type="match status" value="1"/>
</dbReference>
<keyword evidence="1" id="KW-0378">Hydrolase</keyword>
<gene>
    <name evidence="3" type="ORF">ACHE_41021A</name>
</gene>
<dbReference type="InterPro" id="IPR020476">
    <property type="entry name" value="Nudix_hydrolase"/>
</dbReference>
<dbReference type="InterPro" id="IPR015797">
    <property type="entry name" value="NUDIX_hydrolase-like_dom_sf"/>
</dbReference>
<organism evidence="3 4">
    <name type="scientific">Aspergillus chevalieri</name>
    <name type="common">Eurotium chevalieri</name>
    <dbReference type="NCBI Taxonomy" id="182096"/>
    <lineage>
        <taxon>Eukaryota</taxon>
        <taxon>Fungi</taxon>
        <taxon>Dikarya</taxon>
        <taxon>Ascomycota</taxon>
        <taxon>Pezizomycotina</taxon>
        <taxon>Eurotiomycetes</taxon>
        <taxon>Eurotiomycetidae</taxon>
        <taxon>Eurotiales</taxon>
        <taxon>Aspergillaceae</taxon>
        <taxon>Aspergillus</taxon>
        <taxon>Aspergillus subgen. Aspergillus</taxon>
    </lineage>
</organism>
<name>A0A7R7ZPL1_ASPCH</name>
<proteinExistence type="predicted"/>
<evidence type="ECO:0000313" key="4">
    <source>
        <dbReference type="Proteomes" id="UP000637239"/>
    </source>
</evidence>
<dbReference type="PANTHER" id="PTHR43736">
    <property type="entry name" value="ADP-RIBOSE PYROPHOSPHATASE"/>
    <property type="match status" value="1"/>
</dbReference>
<dbReference type="Gene3D" id="3.90.79.10">
    <property type="entry name" value="Nucleoside Triphosphate Pyrophosphohydrolase"/>
    <property type="match status" value="1"/>
</dbReference>
<dbReference type="PRINTS" id="PR00502">
    <property type="entry name" value="NUDIXFAMILY"/>
</dbReference>